<name>A0ABQ8G1A0_9PEZI</name>
<comment type="caution">
    <text evidence="3">The sequence shown here is derived from an EMBL/GenBank/DDBJ whole genome shotgun (WGS) entry which is preliminary data.</text>
</comment>
<dbReference type="Proteomes" id="UP000774617">
    <property type="component" value="Unassembled WGS sequence"/>
</dbReference>
<accession>A0ABQ8G1A0</accession>
<keyword evidence="4" id="KW-1185">Reference proteome</keyword>
<gene>
    <name evidence="3" type="ORF">B0J12DRAFT_788311</name>
</gene>
<sequence>MALFHEKVWFGKGEKGSKGVEKDGQDIDTVDMTQDEGDRPPIELGAAASRAKARATWDQHGATTFDGQQATPHRPVLRETAVALSLKRASGCKSITPHDTAGTAQTPHQANQEVPSARIQQQADDTGTTTLHDRISTLTDALTNTRHDLAATQVTNRQLRKQATSLRAQLVHERSKVDKATRRKDEYKRHHAPLFRFSARLLICFKELYLDHKRLTGGEDAEVEEFLRDAREDLGRERYRRLKWLGVWMRDHVYDPVEQAEVVGKGEGKVDAEDVVSALRTE</sequence>
<protein>
    <submittedName>
        <fullName evidence="3">Uncharacterized protein</fullName>
    </submittedName>
</protein>
<feature type="region of interest" description="Disordered" evidence="2">
    <location>
        <begin position="14"/>
        <end position="40"/>
    </location>
</feature>
<keyword evidence="1" id="KW-0175">Coiled coil</keyword>
<feature type="compositionally biased region" description="Acidic residues" evidence="2">
    <location>
        <begin position="26"/>
        <end position="35"/>
    </location>
</feature>
<reference evidence="3 4" key="1">
    <citation type="journal article" date="2021" name="Nat. Commun.">
        <title>Genetic determinants of endophytism in the Arabidopsis root mycobiome.</title>
        <authorList>
            <person name="Mesny F."/>
            <person name="Miyauchi S."/>
            <person name="Thiergart T."/>
            <person name="Pickel B."/>
            <person name="Atanasova L."/>
            <person name="Karlsson M."/>
            <person name="Huettel B."/>
            <person name="Barry K.W."/>
            <person name="Haridas S."/>
            <person name="Chen C."/>
            <person name="Bauer D."/>
            <person name="Andreopoulos W."/>
            <person name="Pangilinan J."/>
            <person name="LaButti K."/>
            <person name="Riley R."/>
            <person name="Lipzen A."/>
            <person name="Clum A."/>
            <person name="Drula E."/>
            <person name="Henrissat B."/>
            <person name="Kohler A."/>
            <person name="Grigoriev I.V."/>
            <person name="Martin F.M."/>
            <person name="Hacquard S."/>
        </authorList>
    </citation>
    <scope>NUCLEOTIDE SEQUENCE [LARGE SCALE GENOMIC DNA]</scope>
    <source>
        <strain evidence="3 4">MPI-SDFR-AT-0080</strain>
    </source>
</reference>
<evidence type="ECO:0000313" key="4">
    <source>
        <dbReference type="Proteomes" id="UP000774617"/>
    </source>
</evidence>
<evidence type="ECO:0000256" key="2">
    <source>
        <dbReference type="SAM" id="MobiDB-lite"/>
    </source>
</evidence>
<feature type="coiled-coil region" evidence="1">
    <location>
        <begin position="149"/>
        <end position="176"/>
    </location>
</feature>
<dbReference type="EMBL" id="JAGTJR010000028">
    <property type="protein sequence ID" value="KAH7042029.1"/>
    <property type="molecule type" value="Genomic_DNA"/>
</dbReference>
<organism evidence="3 4">
    <name type="scientific">Macrophomina phaseolina</name>
    <dbReference type="NCBI Taxonomy" id="35725"/>
    <lineage>
        <taxon>Eukaryota</taxon>
        <taxon>Fungi</taxon>
        <taxon>Dikarya</taxon>
        <taxon>Ascomycota</taxon>
        <taxon>Pezizomycotina</taxon>
        <taxon>Dothideomycetes</taxon>
        <taxon>Dothideomycetes incertae sedis</taxon>
        <taxon>Botryosphaeriales</taxon>
        <taxon>Botryosphaeriaceae</taxon>
        <taxon>Macrophomina</taxon>
    </lineage>
</organism>
<evidence type="ECO:0000256" key="1">
    <source>
        <dbReference type="SAM" id="Coils"/>
    </source>
</evidence>
<evidence type="ECO:0000313" key="3">
    <source>
        <dbReference type="EMBL" id="KAH7042029.1"/>
    </source>
</evidence>
<feature type="compositionally biased region" description="Basic and acidic residues" evidence="2">
    <location>
        <begin position="14"/>
        <end position="25"/>
    </location>
</feature>
<proteinExistence type="predicted"/>